<dbReference type="RefSeq" id="WP_106777456.1">
    <property type="nucleotide sequence ID" value="NZ_JYGE01000007.1"/>
</dbReference>
<name>A0A2P7PZ33_9FIRM</name>
<feature type="compositionally biased region" description="Basic and acidic residues" evidence="1">
    <location>
        <begin position="522"/>
        <end position="614"/>
    </location>
</feature>
<keyword evidence="3" id="KW-1185">Reference proteome</keyword>
<dbReference type="EMBL" id="JYGE01000007">
    <property type="protein sequence ID" value="PSJ30960.1"/>
    <property type="molecule type" value="Genomic_DNA"/>
</dbReference>
<sequence length="624" mass="73690">MKLSSLYVIFETNGYSLLVVDGKKDKINIVLDRYYPSEIKNTSYKLNQLCFEICDKIRVLELENNIKIAELICVAQSSEVLLMDVELLSKSSKKEVENLIDIKLSQIKGLDSKKFIKHYEKIEKINDDFSKFRICIFPRYIIELMKNISKLSKKKCREIYASYDIVDSMDISDENEEKTIPILEFRKEDIVLYIKEKSKVESMMTISTEYIDSSLISYLSRSKSILCFGNKENQGYKLLEKEVTFKKYLGKYALIEKLQTKKKDICNFYEKEESKSFYMKVLKLLFLILIITSIKTVNVLAKNTSLENEKETKKETAINQNREEGLRKNKNFENIYGVDIWKVYDISSVLSKKVKNIDIDQEKIVFEFLLSDKSQIKSILREKALEGAELEYIRTEEISLNEAEQIYGIGENNEEGNQKSREENNNQGKLKEKVDQEDKEEGRQKNNQEKSNQGRKDYTEEKNSKEEARKKDFEEKNGQKNCWEKTSKKEKENILKKYNKYLYSYAEESIESIEVIEETEKIAVEKTSPDRYDNNNREDRLKNKEENNINNYKNERDREKYKEDKALEKEESKDKEKSKDQEEKDDKIRNRRKNKEEKDKNGKDSDSSNGEKIKVYIVKMSIKI</sequence>
<dbReference type="OrthoDB" id="9819426at2"/>
<proteinExistence type="predicted"/>
<feature type="compositionally biased region" description="Basic and acidic residues" evidence="1">
    <location>
        <begin position="416"/>
        <end position="489"/>
    </location>
</feature>
<feature type="region of interest" description="Disordered" evidence="1">
    <location>
        <begin position="522"/>
        <end position="624"/>
    </location>
</feature>
<gene>
    <name evidence="2" type="ORF">UF10_08905</name>
</gene>
<dbReference type="AlphaFoldDB" id="A0A2P7PZ33"/>
<evidence type="ECO:0000313" key="3">
    <source>
        <dbReference type="Proteomes" id="UP000241434"/>
    </source>
</evidence>
<comment type="caution">
    <text evidence="2">The sequence shown here is derived from an EMBL/GenBank/DDBJ whole genome shotgun (WGS) entry which is preliminary data.</text>
</comment>
<dbReference type="Proteomes" id="UP000241434">
    <property type="component" value="Unassembled WGS sequence"/>
</dbReference>
<feature type="region of interest" description="Disordered" evidence="1">
    <location>
        <begin position="410"/>
        <end position="489"/>
    </location>
</feature>
<reference evidence="2" key="1">
    <citation type="thesis" date="2015" institute="Rutgers" country="The State University of New Jersey, 14 College Farm Rd., New Brunswick, NJ, USA">
        <title>Ammonia toxicity in bacteria and its implications for treatment of and resource recovery from highly nitrogenous organic wastes.</title>
        <authorList>
            <person name="Luther A.K."/>
        </authorList>
    </citation>
    <scope>NUCLEOTIDE SEQUENCE</scope>
    <source>
        <strain evidence="2">RT-10B</strain>
    </source>
</reference>
<organism evidence="2 3">
    <name type="scientific">Peptostreptococcus russellii</name>
    <dbReference type="NCBI Taxonomy" id="215200"/>
    <lineage>
        <taxon>Bacteria</taxon>
        <taxon>Bacillati</taxon>
        <taxon>Bacillota</taxon>
        <taxon>Clostridia</taxon>
        <taxon>Peptostreptococcales</taxon>
        <taxon>Peptostreptococcaceae</taxon>
        <taxon>Peptostreptococcus</taxon>
    </lineage>
</organism>
<accession>A0A2P7PZ33</accession>
<protein>
    <submittedName>
        <fullName evidence="2">Uncharacterized protein</fullName>
    </submittedName>
</protein>
<evidence type="ECO:0000313" key="2">
    <source>
        <dbReference type="EMBL" id="PSJ30960.1"/>
    </source>
</evidence>
<evidence type="ECO:0000256" key="1">
    <source>
        <dbReference type="SAM" id="MobiDB-lite"/>
    </source>
</evidence>